<feature type="compositionally biased region" description="Basic and acidic residues" evidence="1">
    <location>
        <begin position="102"/>
        <end position="114"/>
    </location>
</feature>
<evidence type="ECO:0000313" key="3">
    <source>
        <dbReference type="Proteomes" id="UP000594262"/>
    </source>
</evidence>
<accession>A0A7M5XCI7</accession>
<evidence type="ECO:0000256" key="1">
    <source>
        <dbReference type="SAM" id="MobiDB-lite"/>
    </source>
</evidence>
<feature type="compositionally biased region" description="Low complexity" evidence="1">
    <location>
        <begin position="87"/>
        <end position="97"/>
    </location>
</feature>
<sequence length="140" mass="15131">MARTKQTQQRRRKVASPKSTSTPADRVSSPQSSHASPSSIDSNSATQTLNMGSSMEGTNGTEQDNTSLIEEILGNNSVQNDTEEASENSNVNEGNSSIAVKLFEENHSDSDVSKSQKIPVEAPKKNERHEFTGCGSLYKN</sequence>
<feature type="compositionally biased region" description="Polar residues" evidence="1">
    <location>
        <begin position="45"/>
        <end position="80"/>
    </location>
</feature>
<feature type="region of interest" description="Disordered" evidence="1">
    <location>
        <begin position="1"/>
        <end position="140"/>
    </location>
</feature>
<dbReference type="OrthoDB" id="420022at2759"/>
<name>A0A7M5XCI7_9CNID</name>
<organism evidence="2 3">
    <name type="scientific">Clytia hemisphaerica</name>
    <dbReference type="NCBI Taxonomy" id="252671"/>
    <lineage>
        <taxon>Eukaryota</taxon>
        <taxon>Metazoa</taxon>
        <taxon>Cnidaria</taxon>
        <taxon>Hydrozoa</taxon>
        <taxon>Hydroidolina</taxon>
        <taxon>Leptothecata</taxon>
        <taxon>Obeliida</taxon>
        <taxon>Clytiidae</taxon>
        <taxon>Clytia</taxon>
    </lineage>
</organism>
<reference evidence="2" key="1">
    <citation type="submission" date="2021-01" db="UniProtKB">
        <authorList>
            <consortium name="EnsemblMetazoa"/>
        </authorList>
    </citation>
    <scope>IDENTIFICATION</scope>
</reference>
<dbReference type="Proteomes" id="UP000594262">
    <property type="component" value="Unplaced"/>
</dbReference>
<dbReference type="EnsemblMetazoa" id="CLYHEMT021047.1">
    <property type="protein sequence ID" value="CLYHEMP021047.1"/>
    <property type="gene ID" value="CLYHEMG021047"/>
</dbReference>
<feature type="compositionally biased region" description="Low complexity" evidence="1">
    <location>
        <begin position="28"/>
        <end position="44"/>
    </location>
</feature>
<proteinExistence type="predicted"/>
<evidence type="ECO:0000313" key="2">
    <source>
        <dbReference type="EnsemblMetazoa" id="CLYHEMP021047.1"/>
    </source>
</evidence>
<dbReference type="AlphaFoldDB" id="A0A7M5XCI7"/>
<feature type="compositionally biased region" description="Basic and acidic residues" evidence="1">
    <location>
        <begin position="122"/>
        <end position="131"/>
    </location>
</feature>
<keyword evidence="3" id="KW-1185">Reference proteome</keyword>
<protein>
    <submittedName>
        <fullName evidence="2">Uncharacterized protein</fullName>
    </submittedName>
</protein>